<protein>
    <submittedName>
        <fullName evidence="2">Uncharacterized protein</fullName>
    </submittedName>
</protein>
<proteinExistence type="predicted"/>
<dbReference type="PANTHER" id="PTHR40462:SF1">
    <property type="entry name" value="EXPRESSED PROTEIN"/>
    <property type="match status" value="1"/>
</dbReference>
<evidence type="ECO:0000313" key="2">
    <source>
        <dbReference type="EMBL" id="KAF9460866.1"/>
    </source>
</evidence>
<dbReference type="Proteomes" id="UP000807353">
    <property type="component" value="Unassembled WGS sequence"/>
</dbReference>
<feature type="region of interest" description="Disordered" evidence="1">
    <location>
        <begin position="27"/>
        <end position="136"/>
    </location>
</feature>
<evidence type="ECO:0000256" key="1">
    <source>
        <dbReference type="SAM" id="MobiDB-lite"/>
    </source>
</evidence>
<name>A0A9P6CCN7_9AGAR</name>
<feature type="compositionally biased region" description="Low complexity" evidence="1">
    <location>
        <begin position="29"/>
        <end position="43"/>
    </location>
</feature>
<evidence type="ECO:0000313" key="3">
    <source>
        <dbReference type="Proteomes" id="UP000807353"/>
    </source>
</evidence>
<reference evidence="2" key="1">
    <citation type="submission" date="2020-11" db="EMBL/GenBank/DDBJ databases">
        <authorList>
            <consortium name="DOE Joint Genome Institute"/>
            <person name="Ahrendt S."/>
            <person name="Riley R."/>
            <person name="Andreopoulos W."/>
            <person name="Labutti K."/>
            <person name="Pangilinan J."/>
            <person name="Ruiz-Duenas F.J."/>
            <person name="Barrasa J.M."/>
            <person name="Sanchez-Garcia M."/>
            <person name="Camarero S."/>
            <person name="Miyauchi S."/>
            <person name="Serrano A."/>
            <person name="Linde D."/>
            <person name="Babiker R."/>
            <person name="Drula E."/>
            <person name="Ayuso-Fernandez I."/>
            <person name="Pacheco R."/>
            <person name="Padilla G."/>
            <person name="Ferreira P."/>
            <person name="Barriuso J."/>
            <person name="Kellner H."/>
            <person name="Castanera R."/>
            <person name="Alfaro M."/>
            <person name="Ramirez L."/>
            <person name="Pisabarro A.G."/>
            <person name="Kuo A."/>
            <person name="Tritt A."/>
            <person name="Lipzen A."/>
            <person name="He G."/>
            <person name="Yan M."/>
            <person name="Ng V."/>
            <person name="Cullen D."/>
            <person name="Martin F."/>
            <person name="Rosso M.-N."/>
            <person name="Henrissat B."/>
            <person name="Hibbett D."/>
            <person name="Martinez A.T."/>
            <person name="Grigoriev I.V."/>
        </authorList>
    </citation>
    <scope>NUCLEOTIDE SEQUENCE</scope>
    <source>
        <strain evidence="2">CBS 247.69</strain>
    </source>
</reference>
<dbReference type="OrthoDB" id="3050608at2759"/>
<feature type="compositionally biased region" description="Basic and acidic residues" evidence="1">
    <location>
        <begin position="8"/>
        <end position="20"/>
    </location>
</feature>
<accession>A0A9P6CCN7</accession>
<gene>
    <name evidence="2" type="ORF">BDZ94DRAFT_1323711</name>
</gene>
<sequence length="198" mass="20769">MDFLKNLNLEDHGKPGQERGLFDKLGALQSQIQSHSPASSPAAPKHDNLLGKIGDVLHHASAPTPAPAPPSSMKHDDSLIGKIGKISNALSGEKPASAQGKGEGLLGKLNSAIGGKQEPAKPQSLGGKLNHALGGGAAGEQKEDVLDKAIDLFQEHVLKQGPQNNESAIEQLKDKQIADAIKHQFKNVTGKEFPGTKK</sequence>
<feature type="region of interest" description="Disordered" evidence="1">
    <location>
        <begin position="1"/>
        <end position="20"/>
    </location>
</feature>
<dbReference type="PANTHER" id="PTHR40462">
    <property type="entry name" value="CHROMOSOME 1, WHOLE GENOME SHOTGUN SEQUENCE"/>
    <property type="match status" value="1"/>
</dbReference>
<organism evidence="2 3">
    <name type="scientific">Collybia nuda</name>
    <dbReference type="NCBI Taxonomy" id="64659"/>
    <lineage>
        <taxon>Eukaryota</taxon>
        <taxon>Fungi</taxon>
        <taxon>Dikarya</taxon>
        <taxon>Basidiomycota</taxon>
        <taxon>Agaricomycotina</taxon>
        <taxon>Agaricomycetes</taxon>
        <taxon>Agaricomycetidae</taxon>
        <taxon>Agaricales</taxon>
        <taxon>Tricholomatineae</taxon>
        <taxon>Clitocybaceae</taxon>
        <taxon>Collybia</taxon>
    </lineage>
</organism>
<dbReference type="AlphaFoldDB" id="A0A9P6CCN7"/>
<keyword evidence="3" id="KW-1185">Reference proteome</keyword>
<dbReference type="EMBL" id="MU150292">
    <property type="protein sequence ID" value="KAF9460866.1"/>
    <property type="molecule type" value="Genomic_DNA"/>
</dbReference>
<comment type="caution">
    <text evidence="2">The sequence shown here is derived from an EMBL/GenBank/DDBJ whole genome shotgun (WGS) entry which is preliminary data.</text>
</comment>